<gene>
    <name evidence="1" type="ORF">DFH07DRAFT_766227</name>
</gene>
<name>A0AAD7NWL0_9AGAR</name>
<reference evidence="1" key="1">
    <citation type="submission" date="2023-03" db="EMBL/GenBank/DDBJ databases">
        <title>Massive genome expansion in bonnet fungi (Mycena s.s.) driven by repeated elements and novel gene families across ecological guilds.</title>
        <authorList>
            <consortium name="Lawrence Berkeley National Laboratory"/>
            <person name="Harder C.B."/>
            <person name="Miyauchi S."/>
            <person name="Viragh M."/>
            <person name="Kuo A."/>
            <person name="Thoen E."/>
            <person name="Andreopoulos B."/>
            <person name="Lu D."/>
            <person name="Skrede I."/>
            <person name="Drula E."/>
            <person name="Henrissat B."/>
            <person name="Morin E."/>
            <person name="Kohler A."/>
            <person name="Barry K."/>
            <person name="LaButti K."/>
            <person name="Morin E."/>
            <person name="Salamov A."/>
            <person name="Lipzen A."/>
            <person name="Mereny Z."/>
            <person name="Hegedus B."/>
            <person name="Baldrian P."/>
            <person name="Stursova M."/>
            <person name="Weitz H."/>
            <person name="Taylor A."/>
            <person name="Grigoriev I.V."/>
            <person name="Nagy L.G."/>
            <person name="Martin F."/>
            <person name="Kauserud H."/>
        </authorList>
    </citation>
    <scope>NUCLEOTIDE SEQUENCE</scope>
    <source>
        <strain evidence="1">CBHHK188m</strain>
    </source>
</reference>
<evidence type="ECO:0000313" key="1">
    <source>
        <dbReference type="EMBL" id="KAJ7778013.1"/>
    </source>
</evidence>
<accession>A0AAD7NWL0</accession>
<dbReference type="AlphaFoldDB" id="A0AAD7NWL0"/>
<sequence length="162" mass="18031">MAWATMMASNIDQTLTAVAERAVEEPTATTEPQEMFRKVEEQMNLSGRLGSQVILPSQSDIPQTKSGDLKISILKLCHIQDGLTAKIASKFINSDGSPRRFQNVAMHDYSVRAEVIELHIEKLSYQNHESLDGLWVSDGSAKRESEKKCMDGTGRVPLLMHT</sequence>
<dbReference type="Proteomes" id="UP001215280">
    <property type="component" value="Unassembled WGS sequence"/>
</dbReference>
<proteinExistence type="predicted"/>
<organism evidence="1 2">
    <name type="scientific">Mycena maculata</name>
    <dbReference type="NCBI Taxonomy" id="230809"/>
    <lineage>
        <taxon>Eukaryota</taxon>
        <taxon>Fungi</taxon>
        <taxon>Dikarya</taxon>
        <taxon>Basidiomycota</taxon>
        <taxon>Agaricomycotina</taxon>
        <taxon>Agaricomycetes</taxon>
        <taxon>Agaricomycetidae</taxon>
        <taxon>Agaricales</taxon>
        <taxon>Marasmiineae</taxon>
        <taxon>Mycenaceae</taxon>
        <taxon>Mycena</taxon>
    </lineage>
</organism>
<protein>
    <submittedName>
        <fullName evidence="1">Uncharacterized protein</fullName>
    </submittedName>
</protein>
<comment type="caution">
    <text evidence="1">The sequence shown here is derived from an EMBL/GenBank/DDBJ whole genome shotgun (WGS) entry which is preliminary data.</text>
</comment>
<dbReference type="EMBL" id="JARJLG010000009">
    <property type="protein sequence ID" value="KAJ7778013.1"/>
    <property type="molecule type" value="Genomic_DNA"/>
</dbReference>
<keyword evidence="2" id="KW-1185">Reference proteome</keyword>
<evidence type="ECO:0000313" key="2">
    <source>
        <dbReference type="Proteomes" id="UP001215280"/>
    </source>
</evidence>